<evidence type="ECO:0000313" key="3">
    <source>
        <dbReference type="Proteomes" id="UP000504636"/>
    </source>
</evidence>
<feature type="region of interest" description="Disordered" evidence="1">
    <location>
        <begin position="1"/>
        <end position="53"/>
    </location>
</feature>
<dbReference type="InterPro" id="IPR021833">
    <property type="entry name" value="DUF3425"/>
</dbReference>
<organism evidence="2">
    <name type="scientific">Mytilinidion resinicola</name>
    <dbReference type="NCBI Taxonomy" id="574789"/>
    <lineage>
        <taxon>Eukaryota</taxon>
        <taxon>Fungi</taxon>
        <taxon>Dikarya</taxon>
        <taxon>Ascomycota</taxon>
        <taxon>Pezizomycotina</taxon>
        <taxon>Dothideomycetes</taxon>
        <taxon>Pleosporomycetidae</taxon>
        <taxon>Mytilinidiales</taxon>
        <taxon>Mytilinidiaceae</taxon>
        <taxon>Mytilinidion</taxon>
    </lineage>
</organism>
<proteinExistence type="predicted"/>
<dbReference type="Pfam" id="PF11905">
    <property type="entry name" value="DUF3425"/>
    <property type="match status" value="1"/>
</dbReference>
<reference evidence="4" key="2">
    <citation type="submission" date="2020-04" db="EMBL/GenBank/DDBJ databases">
        <authorList>
            <consortium name="NCBI Genome Project"/>
        </authorList>
    </citation>
    <scope>NUCLEOTIDE SEQUENCE</scope>
    <source>
        <strain evidence="4">CBS 304.34</strain>
    </source>
</reference>
<evidence type="ECO:0008006" key="5">
    <source>
        <dbReference type="Google" id="ProtNLM"/>
    </source>
</evidence>
<dbReference type="RefSeq" id="XP_033568323.1">
    <property type="nucleotide sequence ID" value="XM_033713588.1"/>
</dbReference>
<feature type="region of interest" description="Disordered" evidence="1">
    <location>
        <begin position="79"/>
        <end position="98"/>
    </location>
</feature>
<name>A0A6A6XYA3_9PEZI</name>
<dbReference type="CDD" id="cd14688">
    <property type="entry name" value="bZIP_YAP"/>
    <property type="match status" value="1"/>
</dbReference>
<dbReference type="EMBL" id="MU003731">
    <property type="protein sequence ID" value="KAF2801359.1"/>
    <property type="molecule type" value="Genomic_DNA"/>
</dbReference>
<accession>A0A6A6XYA3</accession>
<dbReference type="OrthoDB" id="2245989at2759"/>
<sequence>MNGSRPDCWHGVTDPRERKQIQDRLAQRARRKRLREAREAKKQDSSASNCATVDHSSTCDWLSATCDPDLATAVETVSTLQQSSNQTPPTELSTDFSSDSPYRYLENIEVVPPMTFTAQPPAVQLTVFSAMFMNGKVLGLSCSTVLPGKSKLQSADIPIPLQPTSTQIFNYHALFIDRFPFPKMRDNMINMSPIIDDEEFLQDLFTMDSFTITPGCASWDPQSWKLKKGPWAEKWGYLLCYGPEGLE</sequence>
<evidence type="ECO:0000256" key="1">
    <source>
        <dbReference type="SAM" id="MobiDB-lite"/>
    </source>
</evidence>
<dbReference type="PANTHER" id="PTHR38116">
    <property type="entry name" value="CHROMOSOME 7, WHOLE GENOME SHOTGUN SEQUENCE"/>
    <property type="match status" value="1"/>
</dbReference>
<dbReference type="AlphaFoldDB" id="A0A6A6XYA3"/>
<dbReference type="PANTHER" id="PTHR38116:SF9">
    <property type="entry name" value="BZIP DOMAIN-CONTAINING PROTEIN"/>
    <property type="match status" value="1"/>
</dbReference>
<reference evidence="2 4" key="1">
    <citation type="journal article" date="2020" name="Stud. Mycol.">
        <title>101 Dothideomycetes genomes: a test case for predicting lifestyles and emergence of pathogens.</title>
        <authorList>
            <person name="Haridas S."/>
            <person name="Albert R."/>
            <person name="Binder M."/>
            <person name="Bloem J."/>
            <person name="Labutti K."/>
            <person name="Salamov A."/>
            <person name="Andreopoulos B."/>
            <person name="Baker S."/>
            <person name="Barry K."/>
            <person name="Bills G."/>
            <person name="Bluhm B."/>
            <person name="Cannon C."/>
            <person name="Castanera R."/>
            <person name="Culley D."/>
            <person name="Daum C."/>
            <person name="Ezra D."/>
            <person name="Gonzalez J."/>
            <person name="Henrissat B."/>
            <person name="Kuo A."/>
            <person name="Liang C."/>
            <person name="Lipzen A."/>
            <person name="Lutzoni F."/>
            <person name="Magnuson J."/>
            <person name="Mondo S."/>
            <person name="Nolan M."/>
            <person name="Ohm R."/>
            <person name="Pangilinan J."/>
            <person name="Park H.-J."/>
            <person name="Ramirez L."/>
            <person name="Alfaro M."/>
            <person name="Sun H."/>
            <person name="Tritt A."/>
            <person name="Yoshinaga Y."/>
            <person name="Zwiers L.-H."/>
            <person name="Turgeon B."/>
            <person name="Goodwin S."/>
            <person name="Spatafora J."/>
            <person name="Crous P."/>
            <person name="Grigoriev I."/>
        </authorList>
    </citation>
    <scope>NUCLEOTIDE SEQUENCE</scope>
    <source>
        <strain evidence="2 4">CBS 304.34</strain>
    </source>
</reference>
<dbReference type="Proteomes" id="UP000504636">
    <property type="component" value="Unplaced"/>
</dbReference>
<reference evidence="4" key="3">
    <citation type="submission" date="2025-04" db="UniProtKB">
        <authorList>
            <consortium name="RefSeq"/>
        </authorList>
    </citation>
    <scope>IDENTIFICATION</scope>
    <source>
        <strain evidence="4">CBS 304.34</strain>
    </source>
</reference>
<evidence type="ECO:0000313" key="2">
    <source>
        <dbReference type="EMBL" id="KAF2801359.1"/>
    </source>
</evidence>
<protein>
    <recommendedName>
        <fullName evidence="5">BZIP domain-containing protein</fullName>
    </recommendedName>
</protein>
<keyword evidence="3" id="KW-1185">Reference proteome</keyword>
<dbReference type="GeneID" id="54454481"/>
<feature type="compositionally biased region" description="Basic and acidic residues" evidence="1">
    <location>
        <begin position="13"/>
        <end position="26"/>
    </location>
</feature>
<evidence type="ECO:0000313" key="4">
    <source>
        <dbReference type="RefSeq" id="XP_033568323.1"/>
    </source>
</evidence>
<gene>
    <name evidence="2 4" type="ORF">BDZ99DRAFT_239007</name>
</gene>